<gene>
    <name evidence="1" type="primary">ORF10177</name>
</gene>
<protein>
    <submittedName>
        <fullName evidence="1">Uncharacterized protein</fullName>
    </submittedName>
</protein>
<sequence>KHIIGTNIIDSHYSTGLVHLLHKLLVPGLKSPVGVEYFQNPMHSGQPSLSWIP</sequence>
<accession>A0A0B6Y265</accession>
<name>A0A0B6Y265_9EUPU</name>
<reference evidence="1" key="1">
    <citation type="submission" date="2014-12" db="EMBL/GenBank/DDBJ databases">
        <title>Insight into the proteome of Arion vulgaris.</title>
        <authorList>
            <person name="Aradska J."/>
            <person name="Bulat T."/>
            <person name="Smidak R."/>
            <person name="Sarate P."/>
            <person name="Gangsoo J."/>
            <person name="Sialana F."/>
            <person name="Bilban M."/>
            <person name="Lubec G."/>
        </authorList>
    </citation>
    <scope>NUCLEOTIDE SEQUENCE</scope>
    <source>
        <tissue evidence="1">Skin</tissue>
    </source>
</reference>
<dbReference type="EMBL" id="HACG01003358">
    <property type="protein sequence ID" value="CEK50223.1"/>
    <property type="molecule type" value="Transcribed_RNA"/>
</dbReference>
<organism evidence="1">
    <name type="scientific">Arion vulgaris</name>
    <dbReference type="NCBI Taxonomy" id="1028688"/>
    <lineage>
        <taxon>Eukaryota</taxon>
        <taxon>Metazoa</taxon>
        <taxon>Spiralia</taxon>
        <taxon>Lophotrochozoa</taxon>
        <taxon>Mollusca</taxon>
        <taxon>Gastropoda</taxon>
        <taxon>Heterobranchia</taxon>
        <taxon>Euthyneura</taxon>
        <taxon>Panpulmonata</taxon>
        <taxon>Eupulmonata</taxon>
        <taxon>Stylommatophora</taxon>
        <taxon>Helicina</taxon>
        <taxon>Arionoidea</taxon>
        <taxon>Arionidae</taxon>
        <taxon>Arion</taxon>
    </lineage>
</organism>
<dbReference type="AlphaFoldDB" id="A0A0B6Y265"/>
<evidence type="ECO:0000313" key="1">
    <source>
        <dbReference type="EMBL" id="CEK50223.1"/>
    </source>
</evidence>
<feature type="non-terminal residue" evidence="1">
    <location>
        <position position="1"/>
    </location>
</feature>
<proteinExistence type="predicted"/>